<accession>A0A1F6NDM1</accession>
<dbReference type="PANTHER" id="PTHR34477:SF1">
    <property type="entry name" value="UPF0213 PROTEIN YHBQ"/>
    <property type="match status" value="1"/>
</dbReference>
<organism evidence="3 4">
    <name type="scientific">Candidatus Magasanikbacteria bacterium RIFOXYB1_FULL_40_15</name>
    <dbReference type="NCBI Taxonomy" id="1798697"/>
    <lineage>
        <taxon>Bacteria</taxon>
        <taxon>Candidatus Magasanikiibacteriota</taxon>
    </lineage>
</organism>
<name>A0A1F6NDM1_9BACT</name>
<comment type="similarity">
    <text evidence="1">Belongs to the UPF0213 family.</text>
</comment>
<dbReference type="Pfam" id="PF01541">
    <property type="entry name" value="GIY-YIG"/>
    <property type="match status" value="1"/>
</dbReference>
<gene>
    <name evidence="3" type="ORF">A2373_04380</name>
</gene>
<evidence type="ECO:0000313" key="3">
    <source>
        <dbReference type="EMBL" id="OGH81918.1"/>
    </source>
</evidence>
<dbReference type="InterPro" id="IPR050190">
    <property type="entry name" value="UPF0213_domain"/>
</dbReference>
<evidence type="ECO:0000256" key="1">
    <source>
        <dbReference type="ARBA" id="ARBA00007435"/>
    </source>
</evidence>
<reference evidence="3 4" key="1">
    <citation type="journal article" date="2016" name="Nat. Commun.">
        <title>Thousands of microbial genomes shed light on interconnected biogeochemical processes in an aquifer system.</title>
        <authorList>
            <person name="Anantharaman K."/>
            <person name="Brown C.T."/>
            <person name="Hug L.A."/>
            <person name="Sharon I."/>
            <person name="Castelle C.J."/>
            <person name="Probst A.J."/>
            <person name="Thomas B.C."/>
            <person name="Singh A."/>
            <person name="Wilkins M.J."/>
            <person name="Karaoz U."/>
            <person name="Brodie E.L."/>
            <person name="Williams K.H."/>
            <person name="Hubbard S.S."/>
            <person name="Banfield J.F."/>
        </authorList>
    </citation>
    <scope>NUCLEOTIDE SEQUENCE [LARGE SCALE GENOMIC DNA]</scope>
</reference>
<sequence>MVGYLYIIYSELAGKYYIGSTIDLDRRMAEHNSGKNIATKNKGKWELKFFQIYNDIKQARCIEYKIKKLKRRDIIEDIIENKIIKLK</sequence>
<dbReference type="Gene3D" id="3.40.1440.10">
    <property type="entry name" value="GIY-YIG endonuclease"/>
    <property type="match status" value="1"/>
</dbReference>
<protein>
    <recommendedName>
        <fullName evidence="2">GIY-YIG domain-containing protein</fullName>
    </recommendedName>
</protein>
<dbReference type="SUPFAM" id="SSF82771">
    <property type="entry name" value="GIY-YIG endonuclease"/>
    <property type="match status" value="1"/>
</dbReference>
<feature type="domain" description="GIY-YIG" evidence="2">
    <location>
        <begin position="1"/>
        <end position="76"/>
    </location>
</feature>
<evidence type="ECO:0000313" key="4">
    <source>
        <dbReference type="Proteomes" id="UP000176300"/>
    </source>
</evidence>
<dbReference type="InterPro" id="IPR000305">
    <property type="entry name" value="GIY-YIG_endonuc"/>
</dbReference>
<evidence type="ECO:0000259" key="2">
    <source>
        <dbReference type="PROSITE" id="PS50164"/>
    </source>
</evidence>
<dbReference type="PANTHER" id="PTHR34477">
    <property type="entry name" value="UPF0213 PROTEIN YHBQ"/>
    <property type="match status" value="1"/>
</dbReference>
<dbReference type="InterPro" id="IPR035901">
    <property type="entry name" value="GIY-YIG_endonuc_sf"/>
</dbReference>
<dbReference type="PROSITE" id="PS50164">
    <property type="entry name" value="GIY_YIG"/>
    <property type="match status" value="1"/>
</dbReference>
<comment type="caution">
    <text evidence="3">The sequence shown here is derived from an EMBL/GenBank/DDBJ whole genome shotgun (WGS) entry which is preliminary data.</text>
</comment>
<proteinExistence type="inferred from homology"/>
<dbReference type="Proteomes" id="UP000176300">
    <property type="component" value="Unassembled WGS sequence"/>
</dbReference>
<dbReference type="EMBL" id="MFQS01000054">
    <property type="protein sequence ID" value="OGH81918.1"/>
    <property type="molecule type" value="Genomic_DNA"/>
</dbReference>
<dbReference type="AlphaFoldDB" id="A0A1F6NDM1"/>